<sequence length="390" mass="42647">MTDRSITVGIMKVDVSGDDTAALNRLTTRATERLTTALRREARLNVRSFTFNGPNLTPGDHGYRALDFIQIGINEKTERQLAFLLLVTEVEIAAASFSYLLALPSQLTNVAIISTRRLADYGSDEYEDEDLLADRLGTLMLQCFGRLLNLDYRAGDPQNYLSSIRVPADLDAMDRFTDAQFTTIVANLPAEANDRFSDNNRASFVLRQIASNLPRIFRGAFRANPIRIATKLPTMIATALSVIIVLIFGGETWDFAASVANDQLTVFVVASFAMASFVLYRAFSFRLVATRHGNTSESSVVTAAATYLALLFTLAVLFVAFAVLMYGVVVFVFPDTLMRTWTSAKDGSTVEAHVRLVLFLAAVGILSGSLGGSADSRSVVRNVLFAADET</sequence>
<keyword evidence="1" id="KW-0472">Membrane</keyword>
<evidence type="ECO:0000256" key="1">
    <source>
        <dbReference type="SAM" id="Phobius"/>
    </source>
</evidence>
<protein>
    <submittedName>
        <fullName evidence="2">Uncharacterized protein</fullName>
    </submittedName>
</protein>
<accession>A0ABX0XFM6</accession>
<reference evidence="2 3" key="1">
    <citation type="submission" date="2020-03" db="EMBL/GenBank/DDBJ databases">
        <title>Genomic Encyclopedia of Type Strains, Phase IV (KMG-IV): sequencing the most valuable type-strain genomes for metagenomic binning, comparative biology and taxonomic classification.</title>
        <authorList>
            <person name="Goeker M."/>
        </authorList>
    </citation>
    <scope>NUCLEOTIDE SEQUENCE [LARGE SCALE GENOMIC DNA]</scope>
    <source>
        <strain evidence="2 3">DSM 105096</strain>
    </source>
</reference>
<feature type="transmembrane region" description="Helical" evidence="1">
    <location>
        <begin position="264"/>
        <end position="283"/>
    </location>
</feature>
<proteinExistence type="predicted"/>
<feature type="transmembrane region" description="Helical" evidence="1">
    <location>
        <begin position="304"/>
        <end position="333"/>
    </location>
</feature>
<comment type="caution">
    <text evidence="2">The sequence shown here is derived from an EMBL/GenBank/DDBJ whole genome shotgun (WGS) entry which is preliminary data.</text>
</comment>
<keyword evidence="3" id="KW-1185">Reference proteome</keyword>
<evidence type="ECO:0000313" key="3">
    <source>
        <dbReference type="Proteomes" id="UP000770785"/>
    </source>
</evidence>
<keyword evidence="1" id="KW-1133">Transmembrane helix</keyword>
<dbReference type="RefSeq" id="WP_168039700.1">
    <property type="nucleotide sequence ID" value="NZ_JAATJH010000008.1"/>
</dbReference>
<dbReference type="Proteomes" id="UP000770785">
    <property type="component" value="Unassembled WGS sequence"/>
</dbReference>
<gene>
    <name evidence="2" type="ORF">GGR27_003555</name>
</gene>
<evidence type="ECO:0000313" key="2">
    <source>
        <dbReference type="EMBL" id="NJC28036.1"/>
    </source>
</evidence>
<feature type="transmembrane region" description="Helical" evidence="1">
    <location>
        <begin position="353"/>
        <end position="372"/>
    </location>
</feature>
<organism evidence="2 3">
    <name type="scientific">Neolewinella antarctica</name>
    <dbReference type="NCBI Taxonomy" id="442734"/>
    <lineage>
        <taxon>Bacteria</taxon>
        <taxon>Pseudomonadati</taxon>
        <taxon>Bacteroidota</taxon>
        <taxon>Saprospiria</taxon>
        <taxon>Saprospirales</taxon>
        <taxon>Lewinellaceae</taxon>
        <taxon>Neolewinella</taxon>
    </lineage>
</organism>
<name>A0ABX0XFM6_9BACT</name>
<feature type="transmembrane region" description="Helical" evidence="1">
    <location>
        <begin position="228"/>
        <end position="249"/>
    </location>
</feature>
<keyword evidence="1" id="KW-0812">Transmembrane</keyword>
<dbReference type="EMBL" id="JAATJH010000008">
    <property type="protein sequence ID" value="NJC28036.1"/>
    <property type="molecule type" value="Genomic_DNA"/>
</dbReference>